<feature type="region of interest" description="Disordered" evidence="1">
    <location>
        <begin position="1"/>
        <end position="37"/>
    </location>
</feature>
<accession>A0A9P5L6F4</accession>
<dbReference type="EMBL" id="JAANBB010000424">
    <property type="protein sequence ID" value="KAF7542672.1"/>
    <property type="molecule type" value="Genomic_DNA"/>
</dbReference>
<evidence type="ECO:0000313" key="2">
    <source>
        <dbReference type="EMBL" id="KAF7542672.1"/>
    </source>
</evidence>
<dbReference type="Proteomes" id="UP000722485">
    <property type="component" value="Unassembled WGS sequence"/>
</dbReference>
<keyword evidence="3" id="KW-1185">Reference proteome</keyword>
<sequence length="110" mass="11749">MPHPTRTRDRPAQAETPPPEPKGQQHRVSQSIAEASRAKLPEGIGGVVIGRARMARGGAQGGYSQTAKRGLPRPDAPPEALLADAAPPAWSMTGWCVSESYHGFWLELAD</sequence>
<proteinExistence type="predicted"/>
<feature type="compositionally biased region" description="Basic and acidic residues" evidence="1">
    <location>
        <begin position="1"/>
        <end position="12"/>
    </location>
</feature>
<evidence type="ECO:0000256" key="1">
    <source>
        <dbReference type="SAM" id="MobiDB-lite"/>
    </source>
</evidence>
<reference evidence="2" key="1">
    <citation type="submission" date="2020-03" db="EMBL/GenBank/DDBJ databases">
        <title>Draft Genome Sequence of Cylindrodendrum hubeiense.</title>
        <authorList>
            <person name="Buettner E."/>
            <person name="Kellner H."/>
        </authorList>
    </citation>
    <scope>NUCLEOTIDE SEQUENCE</scope>
    <source>
        <strain evidence="2">IHI 201604</strain>
    </source>
</reference>
<gene>
    <name evidence="2" type="ORF">G7Z17_g11379</name>
</gene>
<comment type="caution">
    <text evidence="2">The sequence shown here is derived from an EMBL/GenBank/DDBJ whole genome shotgun (WGS) entry which is preliminary data.</text>
</comment>
<name>A0A9P5L6F4_9HYPO</name>
<protein>
    <submittedName>
        <fullName evidence="2">Uncharacterized protein</fullName>
    </submittedName>
</protein>
<dbReference type="AlphaFoldDB" id="A0A9P5L6F4"/>
<evidence type="ECO:0000313" key="3">
    <source>
        <dbReference type="Proteomes" id="UP000722485"/>
    </source>
</evidence>
<feature type="region of interest" description="Disordered" evidence="1">
    <location>
        <begin position="58"/>
        <end position="77"/>
    </location>
</feature>
<organism evidence="2 3">
    <name type="scientific">Cylindrodendrum hubeiense</name>
    <dbReference type="NCBI Taxonomy" id="595255"/>
    <lineage>
        <taxon>Eukaryota</taxon>
        <taxon>Fungi</taxon>
        <taxon>Dikarya</taxon>
        <taxon>Ascomycota</taxon>
        <taxon>Pezizomycotina</taxon>
        <taxon>Sordariomycetes</taxon>
        <taxon>Hypocreomycetidae</taxon>
        <taxon>Hypocreales</taxon>
        <taxon>Nectriaceae</taxon>
        <taxon>Cylindrodendrum</taxon>
    </lineage>
</organism>